<dbReference type="EMBL" id="VUNN01000004">
    <property type="protein sequence ID" value="MSU05892.1"/>
    <property type="molecule type" value="Genomic_DNA"/>
</dbReference>
<protein>
    <submittedName>
        <fullName evidence="10">ABC transporter ATP-binding protein</fullName>
    </submittedName>
</protein>
<evidence type="ECO:0000256" key="8">
    <source>
        <dbReference type="SAM" id="Phobius"/>
    </source>
</evidence>
<comment type="subcellular location">
    <subcellularLocation>
        <location evidence="1">Membrane</location>
        <topology evidence="1">Multi-pass membrane protein</topology>
    </subcellularLocation>
</comment>
<keyword evidence="3 8" id="KW-0812">Transmembrane</keyword>
<evidence type="ECO:0000256" key="6">
    <source>
        <dbReference type="ARBA" id="ARBA00022989"/>
    </source>
</evidence>
<keyword evidence="5 10" id="KW-0067">ATP-binding</keyword>
<evidence type="ECO:0000256" key="1">
    <source>
        <dbReference type="ARBA" id="ARBA00004141"/>
    </source>
</evidence>
<dbReference type="InterPro" id="IPR027417">
    <property type="entry name" value="P-loop_NTPase"/>
</dbReference>
<accession>A0A7X2PBN7</accession>
<dbReference type="SMART" id="SM00382">
    <property type="entry name" value="AAA"/>
    <property type="match status" value="1"/>
</dbReference>
<feature type="transmembrane region" description="Helical" evidence="8">
    <location>
        <begin position="117"/>
        <end position="135"/>
    </location>
</feature>
<dbReference type="GO" id="GO:0016020">
    <property type="term" value="C:membrane"/>
    <property type="evidence" value="ECO:0007669"/>
    <property type="project" value="UniProtKB-SubCell"/>
</dbReference>
<evidence type="ECO:0000256" key="3">
    <source>
        <dbReference type="ARBA" id="ARBA00022692"/>
    </source>
</evidence>
<evidence type="ECO:0000256" key="7">
    <source>
        <dbReference type="ARBA" id="ARBA00023136"/>
    </source>
</evidence>
<dbReference type="InterPro" id="IPR050352">
    <property type="entry name" value="ABCG_transporters"/>
</dbReference>
<reference evidence="10 11" key="1">
    <citation type="submission" date="2019-08" db="EMBL/GenBank/DDBJ databases">
        <title>In-depth cultivation of the pig gut microbiome towards novel bacterial diversity and tailored functional studies.</title>
        <authorList>
            <person name="Wylensek D."/>
            <person name="Hitch T.C.A."/>
            <person name="Clavel T."/>
        </authorList>
    </citation>
    <scope>NUCLEOTIDE SEQUENCE [LARGE SCALE GENOMIC DNA]</scope>
    <source>
        <strain evidence="10 11">NM-380-WT-3C1</strain>
    </source>
</reference>
<dbReference type="RefSeq" id="WP_154424793.1">
    <property type="nucleotide sequence ID" value="NZ_VUNN01000004.1"/>
</dbReference>
<dbReference type="PANTHER" id="PTHR48041:SF139">
    <property type="entry name" value="PROTEIN SCARLET"/>
    <property type="match status" value="1"/>
</dbReference>
<gene>
    <name evidence="10" type="ORF">FYJ80_03745</name>
</gene>
<feature type="transmembrane region" description="Helical" evidence="8">
    <location>
        <begin position="6"/>
        <end position="21"/>
    </location>
</feature>
<feature type="transmembrane region" description="Helical" evidence="8">
    <location>
        <begin position="81"/>
        <end position="105"/>
    </location>
</feature>
<evidence type="ECO:0000313" key="10">
    <source>
        <dbReference type="EMBL" id="MSU05892.1"/>
    </source>
</evidence>
<dbReference type="SUPFAM" id="SSF52540">
    <property type="entry name" value="P-loop containing nucleoside triphosphate hydrolases"/>
    <property type="match status" value="1"/>
</dbReference>
<dbReference type="PANTHER" id="PTHR48041">
    <property type="entry name" value="ABC TRANSPORTER G FAMILY MEMBER 28"/>
    <property type="match status" value="1"/>
</dbReference>
<dbReference type="InterPro" id="IPR003593">
    <property type="entry name" value="AAA+_ATPase"/>
</dbReference>
<evidence type="ECO:0000259" key="9">
    <source>
        <dbReference type="PROSITE" id="PS50893"/>
    </source>
</evidence>
<dbReference type="GO" id="GO:0042626">
    <property type="term" value="F:ATPase-coupled transmembrane transporter activity"/>
    <property type="evidence" value="ECO:0007669"/>
    <property type="project" value="TreeGrafter"/>
</dbReference>
<comment type="caution">
    <text evidence="10">The sequence shown here is derived from an EMBL/GenBank/DDBJ whole genome shotgun (WGS) entry which is preliminary data.</text>
</comment>
<evidence type="ECO:0000256" key="2">
    <source>
        <dbReference type="ARBA" id="ARBA00022448"/>
    </source>
</evidence>
<organism evidence="10 11">
    <name type="scientific">Bullifex porci</name>
    <dbReference type="NCBI Taxonomy" id="2606638"/>
    <lineage>
        <taxon>Bacteria</taxon>
        <taxon>Pseudomonadati</taxon>
        <taxon>Spirochaetota</taxon>
        <taxon>Spirochaetia</taxon>
        <taxon>Spirochaetales</taxon>
        <taxon>Spirochaetaceae</taxon>
        <taxon>Bullifex</taxon>
    </lineage>
</organism>
<feature type="domain" description="ABC transporter" evidence="9">
    <location>
        <begin position="170"/>
        <end position="408"/>
    </location>
</feature>
<keyword evidence="4" id="KW-0547">Nucleotide-binding</keyword>
<proteinExistence type="predicted"/>
<dbReference type="Pfam" id="PF00005">
    <property type="entry name" value="ABC_tran"/>
    <property type="match status" value="1"/>
</dbReference>
<dbReference type="PROSITE" id="PS50893">
    <property type="entry name" value="ABC_TRANSPORTER_2"/>
    <property type="match status" value="1"/>
</dbReference>
<dbReference type="Gene3D" id="3.40.50.300">
    <property type="entry name" value="P-loop containing nucleotide triphosphate hydrolases"/>
    <property type="match status" value="1"/>
</dbReference>
<keyword evidence="2" id="KW-0813">Transport</keyword>
<name>A0A7X2PBN7_9SPIO</name>
<keyword evidence="6 8" id="KW-1133">Transmembrane helix</keyword>
<sequence length="435" mass="49370">MFEIVQFIFLILSIFGMWGIFRKCGEKSWKALIPFYRTYILSKCADKKDEGRVLLILDLFNNILSFSVSAINIKLSNVSAISYRIIVILSLIVSISTILYTIKIYSALCVLFKQNKWWSALMMLEIPIYFFWGVMNRFQPTSTIQEREVRAASLSEYEEKESNEGLTINIKSRTVSSLTKGKKVLLRDIHMHIPQGRMVMLLGGSGAGKTTFLNAITGFEKADATVLLNGRDVYKDFESLKYEIGFVPQQDLIRYNDTVEKTISDSADLRLPLSISKQEEKKKINEVMDIFGLKAVCQNLVGKQSGGQKKRISIASEFISNPYLFILDEPDSGLDGVLARNLMERLHAISRTGRIVIVITHSPDRVKDLFDDVIILAKDAERTGRLVFYGSIDDANTFFNTDKLEEMVRMINRKEEGGEGLADELIEKFGGLRNE</sequence>
<dbReference type="GO" id="GO:0016887">
    <property type="term" value="F:ATP hydrolysis activity"/>
    <property type="evidence" value="ECO:0007669"/>
    <property type="project" value="InterPro"/>
</dbReference>
<dbReference type="InterPro" id="IPR003439">
    <property type="entry name" value="ABC_transporter-like_ATP-bd"/>
</dbReference>
<dbReference type="AlphaFoldDB" id="A0A7X2PBN7"/>
<evidence type="ECO:0000256" key="5">
    <source>
        <dbReference type="ARBA" id="ARBA00022840"/>
    </source>
</evidence>
<evidence type="ECO:0000313" key="11">
    <source>
        <dbReference type="Proteomes" id="UP000460549"/>
    </source>
</evidence>
<keyword evidence="11" id="KW-1185">Reference proteome</keyword>
<evidence type="ECO:0000256" key="4">
    <source>
        <dbReference type="ARBA" id="ARBA00022741"/>
    </source>
</evidence>
<keyword evidence="7 8" id="KW-0472">Membrane</keyword>
<dbReference type="GO" id="GO:0005524">
    <property type="term" value="F:ATP binding"/>
    <property type="evidence" value="ECO:0007669"/>
    <property type="project" value="UniProtKB-KW"/>
</dbReference>
<dbReference type="Proteomes" id="UP000460549">
    <property type="component" value="Unassembled WGS sequence"/>
</dbReference>